<keyword evidence="2" id="KW-0812">Transmembrane</keyword>
<keyword evidence="2" id="KW-1133">Transmembrane helix</keyword>
<feature type="transmembrane region" description="Helical" evidence="2">
    <location>
        <begin position="6"/>
        <end position="25"/>
    </location>
</feature>
<dbReference type="NCBIfam" id="TIGR00254">
    <property type="entry name" value="GGDEF"/>
    <property type="match status" value="1"/>
</dbReference>
<evidence type="ECO:0000256" key="2">
    <source>
        <dbReference type="SAM" id="Phobius"/>
    </source>
</evidence>
<dbReference type="InterPro" id="IPR029787">
    <property type="entry name" value="Nucleotide_cyclase"/>
</dbReference>
<dbReference type="GO" id="GO:0052621">
    <property type="term" value="F:diguanylate cyclase activity"/>
    <property type="evidence" value="ECO:0007669"/>
    <property type="project" value="UniProtKB-EC"/>
</dbReference>
<name>A0ABV4XHY4_9CYAN</name>
<keyword evidence="5" id="KW-0808">Transferase</keyword>
<dbReference type="SUPFAM" id="SSF55781">
    <property type="entry name" value="GAF domain-like"/>
    <property type="match status" value="1"/>
</dbReference>
<keyword evidence="2" id="KW-0472">Membrane</keyword>
<organism evidence="5 6">
    <name type="scientific">Floridaenema aerugineum BLCC-F46</name>
    <dbReference type="NCBI Taxonomy" id="3153654"/>
    <lineage>
        <taxon>Bacteria</taxon>
        <taxon>Bacillati</taxon>
        <taxon>Cyanobacteriota</taxon>
        <taxon>Cyanophyceae</taxon>
        <taxon>Oscillatoriophycideae</taxon>
        <taxon>Aerosakkonematales</taxon>
        <taxon>Aerosakkonemataceae</taxon>
        <taxon>Floridanema</taxon>
        <taxon>Floridanema aerugineum</taxon>
    </lineage>
</organism>
<dbReference type="InterPro" id="IPR000160">
    <property type="entry name" value="GGDEF_dom"/>
</dbReference>
<dbReference type="CDD" id="cd01949">
    <property type="entry name" value="GGDEF"/>
    <property type="match status" value="1"/>
</dbReference>
<dbReference type="RefSeq" id="WP_413275366.1">
    <property type="nucleotide sequence ID" value="NZ_JBHFNQ010000273.1"/>
</dbReference>
<evidence type="ECO:0000259" key="4">
    <source>
        <dbReference type="PROSITE" id="PS50887"/>
    </source>
</evidence>
<feature type="domain" description="GGDEF" evidence="4">
    <location>
        <begin position="274"/>
        <end position="411"/>
    </location>
</feature>
<dbReference type="PANTHER" id="PTHR45138:SF9">
    <property type="entry name" value="DIGUANYLATE CYCLASE DGCM-RELATED"/>
    <property type="match status" value="1"/>
</dbReference>
<reference evidence="5 6" key="1">
    <citation type="submission" date="2024-09" db="EMBL/GenBank/DDBJ databases">
        <title>Floridaenema gen nov. (Aerosakkonemataceae, Aerosakkonematales ord. nov., Cyanobacteria) from benthic tropical and subtropical fresh waters, with the description of four new species.</title>
        <authorList>
            <person name="Moretto J.A."/>
            <person name="Berthold D.E."/>
            <person name="Lefler F.W."/>
            <person name="Huang I.-S."/>
            <person name="Laughinghouse H. IV."/>
        </authorList>
    </citation>
    <scope>NUCLEOTIDE SEQUENCE [LARGE SCALE GENOMIC DNA]</scope>
    <source>
        <strain evidence="5 6">BLCC-F46</strain>
    </source>
</reference>
<protein>
    <submittedName>
        <fullName evidence="5">Diguanylate cyclase domain-containing protein</fullName>
        <ecNumber evidence="5">2.7.7.65</ecNumber>
    </submittedName>
</protein>
<dbReference type="SMART" id="SM00267">
    <property type="entry name" value="GGDEF"/>
    <property type="match status" value="1"/>
</dbReference>
<dbReference type="EMBL" id="JBHFNQ010000273">
    <property type="protein sequence ID" value="MFB2882415.1"/>
    <property type="molecule type" value="Genomic_DNA"/>
</dbReference>
<gene>
    <name evidence="5" type="ORF">ACE1CC_36685</name>
</gene>
<dbReference type="Pfam" id="PF01590">
    <property type="entry name" value="GAF"/>
    <property type="match status" value="1"/>
</dbReference>
<comment type="caution">
    <text evidence="5">The sequence shown here is derived from an EMBL/GenBank/DDBJ whole genome shotgun (WGS) entry which is preliminary data.</text>
</comment>
<dbReference type="InterPro" id="IPR016132">
    <property type="entry name" value="Phyto_chromo_attachment"/>
</dbReference>
<dbReference type="PANTHER" id="PTHR45138">
    <property type="entry name" value="REGULATORY COMPONENTS OF SENSORY TRANSDUCTION SYSTEM"/>
    <property type="match status" value="1"/>
</dbReference>
<keyword evidence="1" id="KW-0175">Coiled coil</keyword>
<dbReference type="InterPro" id="IPR050469">
    <property type="entry name" value="Diguanylate_Cyclase"/>
</dbReference>
<keyword evidence="6" id="KW-1185">Reference proteome</keyword>
<dbReference type="InterPro" id="IPR043128">
    <property type="entry name" value="Rev_trsase/Diguanyl_cyclase"/>
</dbReference>
<dbReference type="InterPro" id="IPR029016">
    <property type="entry name" value="GAF-like_dom_sf"/>
</dbReference>
<dbReference type="EC" id="2.7.7.65" evidence="5"/>
<evidence type="ECO:0000313" key="5">
    <source>
        <dbReference type="EMBL" id="MFB2882415.1"/>
    </source>
</evidence>
<accession>A0ABV4XHY4</accession>
<sequence>MSCLSLIVLIIFVIFLLGSILLAWLNSRNAVKFERAYQLLQAEVDERKQVEIALREAQKVLKQQTERERMIIAIAQNIRQSLDLSKILNTTVAEVRQFLDTDRVFIYRFEPDWSGTIVVESVAPGWTPALGTNIQDTYFVETGGEPYRNGRIQAIENIYTAGLTQCHVDLLAKFQVKASLVVPILKGQELWGLLVAYHCSNPRKWQELEIDLLKELATQVAIAIQQAELYYQLKIANQELKNLVNIDSLTQVANRRRFDEHLQQEWLRLRREQVPLALIFCDVDYFKLYNDTYGHPAGDKCLQQIAKTLGQITKRPGDLVARYGGEEFAIILPNTPLSGAIYIAEEIQKKVKELAIDHHSSKVSNTVTLSLGVASIIPSICSSPRTLLTNADRALYQAKEQGRDRVLAYSNEEQDIMADQSDTILPLKAKESRDFFRL</sequence>
<dbReference type="PROSITE" id="PS50887">
    <property type="entry name" value="GGDEF"/>
    <property type="match status" value="1"/>
</dbReference>
<evidence type="ECO:0000259" key="3">
    <source>
        <dbReference type="PROSITE" id="PS50046"/>
    </source>
</evidence>
<dbReference type="SMART" id="SM00065">
    <property type="entry name" value="GAF"/>
    <property type="match status" value="1"/>
</dbReference>
<evidence type="ECO:0000313" key="6">
    <source>
        <dbReference type="Proteomes" id="UP001576774"/>
    </source>
</evidence>
<feature type="domain" description="Phytochrome chromophore attachment site" evidence="3">
    <location>
        <begin position="83"/>
        <end position="219"/>
    </location>
</feature>
<feature type="coiled-coil region" evidence="1">
    <location>
        <begin position="40"/>
        <end position="67"/>
    </location>
</feature>
<proteinExistence type="predicted"/>
<dbReference type="Gene3D" id="3.30.450.40">
    <property type="match status" value="1"/>
</dbReference>
<dbReference type="InterPro" id="IPR003018">
    <property type="entry name" value="GAF"/>
</dbReference>
<keyword evidence="5" id="KW-0548">Nucleotidyltransferase</keyword>
<evidence type="ECO:0000256" key="1">
    <source>
        <dbReference type="SAM" id="Coils"/>
    </source>
</evidence>
<dbReference type="PROSITE" id="PS50046">
    <property type="entry name" value="PHYTOCHROME_2"/>
    <property type="match status" value="1"/>
</dbReference>
<dbReference type="SUPFAM" id="SSF55073">
    <property type="entry name" value="Nucleotide cyclase"/>
    <property type="match status" value="1"/>
</dbReference>
<dbReference type="Proteomes" id="UP001576774">
    <property type="component" value="Unassembled WGS sequence"/>
</dbReference>
<dbReference type="Gene3D" id="3.30.70.270">
    <property type="match status" value="1"/>
</dbReference>
<dbReference type="Pfam" id="PF00990">
    <property type="entry name" value="GGDEF"/>
    <property type="match status" value="1"/>
</dbReference>